<dbReference type="CDD" id="cd00180">
    <property type="entry name" value="PKc"/>
    <property type="match status" value="1"/>
</dbReference>
<dbReference type="AlphaFoldDB" id="M2TDM2"/>
<reference evidence="4" key="2">
    <citation type="journal article" date="2013" name="PLoS Genet.">
        <title>Comparative genome structure, secondary metabolite, and effector coding capacity across Cochliobolus pathogens.</title>
        <authorList>
            <person name="Condon B.J."/>
            <person name="Leng Y."/>
            <person name="Wu D."/>
            <person name="Bushley K.E."/>
            <person name="Ohm R.A."/>
            <person name="Otillar R."/>
            <person name="Martin J."/>
            <person name="Schackwitz W."/>
            <person name="Grimwood J."/>
            <person name="MohdZainudin N."/>
            <person name="Xue C."/>
            <person name="Wang R."/>
            <person name="Manning V.A."/>
            <person name="Dhillon B."/>
            <person name="Tu Z.J."/>
            <person name="Steffenson B.J."/>
            <person name="Salamov A."/>
            <person name="Sun H."/>
            <person name="Lowry S."/>
            <person name="LaButti K."/>
            <person name="Han J."/>
            <person name="Copeland A."/>
            <person name="Lindquist E."/>
            <person name="Barry K."/>
            <person name="Schmutz J."/>
            <person name="Baker S.E."/>
            <person name="Ciuffetti L.M."/>
            <person name="Grigoriev I.V."/>
            <person name="Zhong S."/>
            <person name="Turgeon B.G."/>
        </authorList>
    </citation>
    <scope>NUCLEOTIDE SEQUENCE [LARGE SCALE GENOMIC DNA]</scope>
    <source>
        <strain evidence="4">ND90Pr / ATCC 201652</strain>
    </source>
</reference>
<dbReference type="KEGG" id="bsc:COCSADRAFT_303133"/>
<dbReference type="PROSITE" id="PS50011">
    <property type="entry name" value="PROTEIN_KINASE_DOM"/>
    <property type="match status" value="1"/>
</dbReference>
<proteinExistence type="predicted"/>
<dbReference type="InterPro" id="IPR000719">
    <property type="entry name" value="Prot_kinase_dom"/>
</dbReference>
<sequence length="806" mass="92943">MDQINHTRDFLPTPENSPEPSRSRAQRQIPGPISTRFNYDVEGFPGGPNITVKEDNGYLRPINDKDFRKSPSSDASTVHRVEDLGFSAAAATFDFESVKEDGLCALRRLHEERETLFNTLNSPKTARFESTLRERFEKSLEVSKPAAGEYLPLDMFRNIFNSASIMLLLQERFPSASECELLDKFQDIISPNPKKTRTRILGVLVAMERLLHLEEFIKGDIWDSDLPFKESREFTPNSKSSILYGWNRNDRVLFYENQRVFFVPFFDIHENGLCSYELDRGTRLPWVSIEPKSSGGTGLVHQIEIHPSHHNFSKPWSTDNPKFALKEIDASEQRAYRKELHALEKTCAHAQTENHLIKLLLTFQHGNTYYLLFEWANGNLQQFWDTNPRIESTLSNELWAAQQCFGLVRAVSRIHGLSSWHELRRKRKRSNSIASQNEYESEWGRHGDIKPENILWFEEHGTCRRHLVISDLGLARYHTEFSKSLVPRALIDGITWGYRAPEVDFREPISAKYDIFSLGCVFLEFCVWYLRGSQDVGIFGLEREDEDEPEFDDVRKDQFFCMKGDSNTIKDACLKECVQKRLSQLKGGTNFTKGLASVIEERMLRCNPSERSKIDLIRVDLQHLVKTLKRALIDEQNSQDWAQLSTNSNLSTLLDTNNRLSRYSSHLTLDSREETSSMEGRDTNGARSSRSEQARPENYEHDDSHSDYDDMPIEPIITAAESAVKRKLLQAEVQEISVTPSSHSIAEPHTTPEPTEPPTKQKQSIDFGDGKVEPNRRSTTTRFRHARTRSKKWVRETWSDVRGVWK</sequence>
<dbReference type="HOGENOM" id="CLU_349491_0_0_1"/>
<dbReference type="GO" id="GO:0005524">
    <property type="term" value="F:ATP binding"/>
    <property type="evidence" value="ECO:0007669"/>
    <property type="project" value="InterPro"/>
</dbReference>
<dbReference type="GO" id="GO:0004674">
    <property type="term" value="F:protein serine/threonine kinase activity"/>
    <property type="evidence" value="ECO:0007669"/>
    <property type="project" value="TreeGrafter"/>
</dbReference>
<protein>
    <recommendedName>
        <fullName evidence="2">Protein kinase domain-containing protein</fullName>
    </recommendedName>
</protein>
<dbReference type="Pfam" id="PF00069">
    <property type="entry name" value="Pkinase"/>
    <property type="match status" value="1"/>
</dbReference>
<keyword evidence="4" id="KW-1185">Reference proteome</keyword>
<feature type="domain" description="Protein kinase" evidence="2">
    <location>
        <begin position="286"/>
        <end position="626"/>
    </location>
</feature>
<dbReference type="InterPro" id="IPR011009">
    <property type="entry name" value="Kinase-like_dom_sf"/>
</dbReference>
<dbReference type="EMBL" id="KB445640">
    <property type="protein sequence ID" value="EMD66847.1"/>
    <property type="molecule type" value="Genomic_DNA"/>
</dbReference>
<dbReference type="RefSeq" id="XP_007698228.1">
    <property type="nucleotide sequence ID" value="XM_007700038.1"/>
</dbReference>
<evidence type="ECO:0000259" key="2">
    <source>
        <dbReference type="PROSITE" id="PS50011"/>
    </source>
</evidence>
<dbReference type="eggNOG" id="ENOG502SNVD">
    <property type="taxonomic scope" value="Eukaryota"/>
</dbReference>
<feature type="compositionally biased region" description="Basic and acidic residues" evidence="1">
    <location>
        <begin position="669"/>
        <end position="708"/>
    </location>
</feature>
<accession>M2TDM2</accession>
<dbReference type="STRING" id="665912.M2TDM2"/>
<dbReference type="PANTHER" id="PTHR24359:SF37">
    <property type="entry name" value="PROTEIN KINASE DOMAIN-CONTAINING PROTEIN"/>
    <property type="match status" value="1"/>
</dbReference>
<dbReference type="PANTHER" id="PTHR24359">
    <property type="entry name" value="SERINE/THREONINE-PROTEIN KINASE SBK1"/>
    <property type="match status" value="1"/>
</dbReference>
<gene>
    <name evidence="3" type="ORF">COCSADRAFT_303133</name>
</gene>
<reference evidence="3 4" key="1">
    <citation type="journal article" date="2012" name="PLoS Pathog.">
        <title>Diverse lifestyles and strategies of plant pathogenesis encoded in the genomes of eighteen Dothideomycetes fungi.</title>
        <authorList>
            <person name="Ohm R.A."/>
            <person name="Feau N."/>
            <person name="Henrissat B."/>
            <person name="Schoch C.L."/>
            <person name="Horwitz B.A."/>
            <person name="Barry K.W."/>
            <person name="Condon B.J."/>
            <person name="Copeland A.C."/>
            <person name="Dhillon B."/>
            <person name="Glaser F."/>
            <person name="Hesse C.N."/>
            <person name="Kosti I."/>
            <person name="LaButti K."/>
            <person name="Lindquist E.A."/>
            <person name="Lucas S."/>
            <person name="Salamov A.A."/>
            <person name="Bradshaw R.E."/>
            <person name="Ciuffetti L."/>
            <person name="Hamelin R.C."/>
            <person name="Kema G.H.J."/>
            <person name="Lawrence C."/>
            <person name="Scott J.A."/>
            <person name="Spatafora J.W."/>
            <person name="Turgeon B.G."/>
            <person name="de Wit P.J.G.M."/>
            <person name="Zhong S."/>
            <person name="Goodwin S.B."/>
            <person name="Grigoriev I.V."/>
        </authorList>
    </citation>
    <scope>NUCLEOTIDE SEQUENCE [LARGE SCALE GENOMIC DNA]</scope>
    <source>
        <strain evidence="4">ND90Pr / ATCC 201652</strain>
    </source>
</reference>
<evidence type="ECO:0000313" key="4">
    <source>
        <dbReference type="Proteomes" id="UP000016934"/>
    </source>
</evidence>
<evidence type="ECO:0000313" key="3">
    <source>
        <dbReference type="EMBL" id="EMD66847.1"/>
    </source>
</evidence>
<dbReference type="Gene3D" id="1.10.510.10">
    <property type="entry name" value="Transferase(Phosphotransferase) domain 1"/>
    <property type="match status" value="1"/>
</dbReference>
<feature type="region of interest" description="Disordered" evidence="1">
    <location>
        <begin position="1"/>
        <end position="33"/>
    </location>
</feature>
<organism evidence="3 4">
    <name type="scientific">Cochliobolus sativus (strain ND90Pr / ATCC 201652)</name>
    <name type="common">Common root rot and spot blotch fungus</name>
    <name type="synonym">Bipolaris sorokiniana</name>
    <dbReference type="NCBI Taxonomy" id="665912"/>
    <lineage>
        <taxon>Eukaryota</taxon>
        <taxon>Fungi</taxon>
        <taxon>Dikarya</taxon>
        <taxon>Ascomycota</taxon>
        <taxon>Pezizomycotina</taxon>
        <taxon>Dothideomycetes</taxon>
        <taxon>Pleosporomycetidae</taxon>
        <taxon>Pleosporales</taxon>
        <taxon>Pleosporineae</taxon>
        <taxon>Pleosporaceae</taxon>
        <taxon>Bipolaris</taxon>
    </lineage>
</organism>
<dbReference type="Proteomes" id="UP000016934">
    <property type="component" value="Unassembled WGS sequence"/>
</dbReference>
<dbReference type="SUPFAM" id="SSF56112">
    <property type="entry name" value="Protein kinase-like (PK-like)"/>
    <property type="match status" value="1"/>
</dbReference>
<name>M2TDM2_COCSN</name>
<feature type="region of interest" description="Disordered" evidence="1">
    <location>
        <begin position="735"/>
        <end position="784"/>
    </location>
</feature>
<dbReference type="GeneID" id="19136220"/>
<feature type="region of interest" description="Disordered" evidence="1">
    <location>
        <begin position="666"/>
        <end position="711"/>
    </location>
</feature>
<evidence type="ECO:0000256" key="1">
    <source>
        <dbReference type="SAM" id="MobiDB-lite"/>
    </source>
</evidence>
<dbReference type="OMA" id="YLLFEWA"/>
<dbReference type="SMART" id="SM00220">
    <property type="entry name" value="S_TKc"/>
    <property type="match status" value="1"/>
</dbReference>
<dbReference type="OrthoDB" id="1046782at2759"/>